<evidence type="ECO:0000313" key="2">
    <source>
        <dbReference type="Proteomes" id="UP000801428"/>
    </source>
</evidence>
<dbReference type="OrthoDB" id="3650108at2759"/>
<protein>
    <submittedName>
        <fullName evidence="1">Uncharacterized protein</fullName>
    </submittedName>
</protein>
<dbReference type="AlphaFoldDB" id="A0A9P4WA04"/>
<comment type="caution">
    <text evidence="1">The sequence shown here is derived from an EMBL/GenBank/DDBJ whole genome shotgun (WGS) entry which is preliminary data.</text>
</comment>
<evidence type="ECO:0000313" key="1">
    <source>
        <dbReference type="EMBL" id="KAF3001308.1"/>
    </source>
</evidence>
<dbReference type="Proteomes" id="UP000801428">
    <property type="component" value="Unassembled WGS sequence"/>
</dbReference>
<gene>
    <name evidence="1" type="ORF">E8E13_005131</name>
</gene>
<keyword evidence="2" id="KW-1185">Reference proteome</keyword>
<proteinExistence type="predicted"/>
<dbReference type="PANTHER" id="PTHR38790">
    <property type="entry name" value="2EXR DOMAIN-CONTAINING PROTEIN-RELATED"/>
    <property type="match status" value="1"/>
</dbReference>
<organism evidence="1 2">
    <name type="scientific">Curvularia kusanoi</name>
    <name type="common">Cochliobolus kusanoi</name>
    <dbReference type="NCBI Taxonomy" id="90978"/>
    <lineage>
        <taxon>Eukaryota</taxon>
        <taxon>Fungi</taxon>
        <taxon>Dikarya</taxon>
        <taxon>Ascomycota</taxon>
        <taxon>Pezizomycotina</taxon>
        <taxon>Dothideomycetes</taxon>
        <taxon>Pleosporomycetidae</taxon>
        <taxon>Pleosporales</taxon>
        <taxon>Pleosporineae</taxon>
        <taxon>Pleosporaceae</taxon>
        <taxon>Curvularia</taxon>
    </lineage>
</organism>
<reference evidence="1" key="1">
    <citation type="submission" date="2019-04" db="EMBL/GenBank/DDBJ databases">
        <title>Sequencing of skin fungus with MAO and IRED activity.</title>
        <authorList>
            <person name="Marsaioli A.J."/>
            <person name="Bonatto J.M.C."/>
            <person name="Reis Junior O."/>
        </authorList>
    </citation>
    <scope>NUCLEOTIDE SEQUENCE</scope>
    <source>
        <strain evidence="1">30M1</strain>
    </source>
</reference>
<sequence>MSLPRPAPPIPRNPQQIMSDVMTNAAIEQSNADSSPLLRLPGELRNKVYKYALSEYTFRGDIDDSAFGPHIVALLLACRQIHLEARFFVFELNNFVLNTSCNFGAPAPQVVMFERMSSEQLRRIRSIRLETMTYYPDRSELLDWHLSFLRRLDQSNLRIELVSDPLSMLWNVLSGEKPTSHSIDWVEWRVRFWLPGAEVLREKSLGFGSERLL</sequence>
<dbReference type="EMBL" id="SWKU01000013">
    <property type="protein sequence ID" value="KAF3001308.1"/>
    <property type="molecule type" value="Genomic_DNA"/>
</dbReference>
<name>A0A9P4WA04_CURKU</name>
<dbReference type="PANTHER" id="PTHR38790:SF4">
    <property type="entry name" value="2EXR DOMAIN-CONTAINING PROTEIN"/>
    <property type="match status" value="1"/>
</dbReference>
<accession>A0A9P4WA04</accession>